<protein>
    <submittedName>
        <fullName evidence="2">Uncharacterized protein</fullName>
    </submittedName>
</protein>
<feature type="compositionally biased region" description="Low complexity" evidence="1">
    <location>
        <begin position="18"/>
        <end position="60"/>
    </location>
</feature>
<dbReference type="Proteomes" id="UP000076532">
    <property type="component" value="Unassembled WGS sequence"/>
</dbReference>
<feature type="compositionally biased region" description="Polar residues" evidence="1">
    <location>
        <begin position="550"/>
        <end position="575"/>
    </location>
</feature>
<feature type="region of interest" description="Disordered" evidence="1">
    <location>
        <begin position="198"/>
        <end position="237"/>
    </location>
</feature>
<feature type="compositionally biased region" description="Polar residues" evidence="1">
    <location>
        <begin position="208"/>
        <end position="230"/>
    </location>
</feature>
<keyword evidence="3" id="KW-1185">Reference proteome</keyword>
<sequence>MPSILVRLRERARTLSFTKTATSASAPATPVPKTKTTTTTQTPTTTHAHPTTPTTTTTASQLDRRILANPDALLTSYENEVTHEQAHDEQRAHEHDGRRRGDRGVESVEIPVGLQPGPRRASGSGSVALARGGTAGGEDEVMHMVESGPQEQEEESGWESGEGRASAMEWSTFGRRHSGAGRTPRLNEFFFDQDAARDVDEKEKDASANGQHTGSSPCNTLSSRTPGTSHESPETFGMRTPVSRVDAHPALTLVLFPTVAESKDDAHEDAQRTYPRRRLRSWALRSGSSSQSLPSTLKLKRTKERTYPNIFRQFHVSPSRKSSNNIDASNLPNSTGPARSTSQSSKNRRNDKTPRRRASAEWYAFQASQNAEGQWPAQVSREILRLSGAGMVEVCATAGASSDSDAVIGPRSGHEASHLIIPLKPAGSDEARYRDGPSAHIALTKSQSLTQVSPASNHPDASCILSASGPSQPHGLFIDSASPNMAQQPQHEIFQFEKAGRGNGAESALAPKGNGRPQRRPRKPSASSVTPPAKPLQTAEYPPLHIPPSLSVTSPTPRNSAYPSSPTKESDTLQLPTALKAPSAKSQGKRKAEDGDTTPPDVKRATFAPIEPRSAFFPPCRCLVLLLTARWGNAAIHVPRHDQLVSFHY</sequence>
<dbReference type="EMBL" id="KV417646">
    <property type="protein sequence ID" value="KZP12508.1"/>
    <property type="molecule type" value="Genomic_DNA"/>
</dbReference>
<feature type="compositionally biased region" description="Basic and acidic residues" evidence="1">
    <location>
        <begin position="80"/>
        <end position="106"/>
    </location>
</feature>
<evidence type="ECO:0000313" key="3">
    <source>
        <dbReference type="Proteomes" id="UP000076532"/>
    </source>
</evidence>
<evidence type="ECO:0000256" key="1">
    <source>
        <dbReference type="SAM" id="MobiDB-lite"/>
    </source>
</evidence>
<gene>
    <name evidence="2" type="ORF">FIBSPDRAFT_936879</name>
</gene>
<feature type="compositionally biased region" description="Low complexity" evidence="1">
    <location>
        <begin position="281"/>
        <end position="297"/>
    </location>
</feature>
<dbReference type="AlphaFoldDB" id="A0A166BCV1"/>
<feature type="region of interest" description="Disordered" evidence="1">
    <location>
        <begin position="503"/>
        <end position="603"/>
    </location>
</feature>
<reference evidence="2 3" key="1">
    <citation type="journal article" date="2016" name="Mol. Biol. Evol.">
        <title>Comparative Genomics of Early-Diverging Mushroom-Forming Fungi Provides Insights into the Origins of Lignocellulose Decay Capabilities.</title>
        <authorList>
            <person name="Nagy L.G."/>
            <person name="Riley R."/>
            <person name="Tritt A."/>
            <person name="Adam C."/>
            <person name="Daum C."/>
            <person name="Floudas D."/>
            <person name="Sun H."/>
            <person name="Yadav J.S."/>
            <person name="Pangilinan J."/>
            <person name="Larsson K.H."/>
            <person name="Matsuura K."/>
            <person name="Barry K."/>
            <person name="Labutti K."/>
            <person name="Kuo R."/>
            <person name="Ohm R.A."/>
            <person name="Bhattacharya S.S."/>
            <person name="Shirouzu T."/>
            <person name="Yoshinaga Y."/>
            <person name="Martin F.M."/>
            <person name="Grigoriev I.V."/>
            <person name="Hibbett D.S."/>
        </authorList>
    </citation>
    <scope>NUCLEOTIDE SEQUENCE [LARGE SCALE GENOMIC DNA]</scope>
    <source>
        <strain evidence="2 3">CBS 109695</strain>
    </source>
</reference>
<proteinExistence type="predicted"/>
<name>A0A166BCV1_9AGAM</name>
<accession>A0A166BCV1</accession>
<feature type="region of interest" description="Disordered" evidence="1">
    <location>
        <begin position="80"/>
        <end position="166"/>
    </location>
</feature>
<evidence type="ECO:0000313" key="2">
    <source>
        <dbReference type="EMBL" id="KZP12508.1"/>
    </source>
</evidence>
<feature type="region of interest" description="Disordered" evidence="1">
    <location>
        <begin position="449"/>
        <end position="468"/>
    </location>
</feature>
<feature type="region of interest" description="Disordered" evidence="1">
    <location>
        <begin position="281"/>
        <end position="357"/>
    </location>
</feature>
<feature type="compositionally biased region" description="Polar residues" evidence="1">
    <location>
        <begin position="319"/>
        <end position="345"/>
    </location>
</feature>
<feature type="region of interest" description="Disordered" evidence="1">
    <location>
        <begin position="17"/>
        <end position="60"/>
    </location>
</feature>
<dbReference type="OrthoDB" id="3266087at2759"/>
<organism evidence="2 3">
    <name type="scientific">Athelia psychrophila</name>
    <dbReference type="NCBI Taxonomy" id="1759441"/>
    <lineage>
        <taxon>Eukaryota</taxon>
        <taxon>Fungi</taxon>
        <taxon>Dikarya</taxon>
        <taxon>Basidiomycota</taxon>
        <taxon>Agaricomycotina</taxon>
        <taxon>Agaricomycetes</taxon>
        <taxon>Agaricomycetidae</taxon>
        <taxon>Atheliales</taxon>
        <taxon>Atheliaceae</taxon>
        <taxon>Athelia</taxon>
    </lineage>
</organism>